<evidence type="ECO:0000313" key="6">
    <source>
        <dbReference type="EMBL" id="QBP09747.1"/>
    </source>
</evidence>
<keyword evidence="2" id="KW-0805">Transcription regulation</keyword>
<reference evidence="6 7" key="1">
    <citation type="submission" date="2019-03" db="EMBL/GenBank/DDBJ databases">
        <title>Comparative insights into the high quality Complete genome sequence of highly metal resistant Cupriavidus metallidurans strain BS1 isolated from a gold-copper mine.</title>
        <authorList>
            <person name="Mazhar H.S."/>
            <person name="Rensing C."/>
        </authorList>
    </citation>
    <scope>NUCLEOTIDE SEQUENCE [LARGE SCALE GENOMIC DNA]</scope>
    <source>
        <strain evidence="6 7">BS1</strain>
    </source>
</reference>
<feature type="domain" description="HTH lysR-type" evidence="5">
    <location>
        <begin position="5"/>
        <end position="62"/>
    </location>
</feature>
<dbReference type="SUPFAM" id="SSF53850">
    <property type="entry name" value="Periplasmic binding protein-like II"/>
    <property type="match status" value="1"/>
</dbReference>
<dbReference type="GO" id="GO:0043565">
    <property type="term" value="F:sequence-specific DNA binding"/>
    <property type="evidence" value="ECO:0007669"/>
    <property type="project" value="TreeGrafter"/>
</dbReference>
<dbReference type="FunFam" id="1.10.10.10:FF:000001">
    <property type="entry name" value="LysR family transcriptional regulator"/>
    <property type="match status" value="1"/>
</dbReference>
<proteinExistence type="inferred from homology"/>
<dbReference type="PROSITE" id="PS50931">
    <property type="entry name" value="HTH_LYSR"/>
    <property type="match status" value="1"/>
</dbReference>
<dbReference type="Proteomes" id="UP000253772">
    <property type="component" value="Chromosome c1"/>
</dbReference>
<keyword evidence="3" id="KW-0238">DNA-binding</keyword>
<dbReference type="InterPro" id="IPR036388">
    <property type="entry name" value="WH-like_DNA-bd_sf"/>
</dbReference>
<dbReference type="AlphaFoldDB" id="A0A482IQ89"/>
<dbReference type="InterPro" id="IPR005119">
    <property type="entry name" value="LysR_subst-bd"/>
</dbReference>
<protein>
    <submittedName>
        <fullName evidence="6">LysR family transcriptional regulator</fullName>
    </submittedName>
</protein>
<dbReference type="InterPro" id="IPR036390">
    <property type="entry name" value="WH_DNA-bd_sf"/>
</dbReference>
<sequence>MQKLPPLRALQAFEAVARHRSFKAAAAELNVTPTAISHQIRMLEQICGKALLQRRPRPLRLTVAGERLYPALRSGFALFAEAVATVGQPGVARPLRVTSPNAFASRWLVPRLPAWQGLHPEWPLEIIGTDRVLDLAAGEADVAIRYARCAPKGLVSAEFARDTFFAVASPVLLARAGREGQATFDIGDLTHIPLIHYEWSSGDPHAPTWAQWFAAAGLVAGDSSARRARHDLSFREELHAIDAVVAGQGVALCSNVVVDGLLRSGALCKAHALGLPGFGFYVAHAAGHPDLAAVESFAGWLLSTAGTPVGEHPA</sequence>
<accession>A0A482IQ89</accession>
<evidence type="ECO:0000259" key="5">
    <source>
        <dbReference type="PROSITE" id="PS50931"/>
    </source>
</evidence>
<dbReference type="Pfam" id="PF03466">
    <property type="entry name" value="LysR_substrate"/>
    <property type="match status" value="1"/>
</dbReference>
<dbReference type="Gene3D" id="1.10.10.10">
    <property type="entry name" value="Winged helix-like DNA-binding domain superfamily/Winged helix DNA-binding domain"/>
    <property type="match status" value="1"/>
</dbReference>
<gene>
    <name evidence="6" type="ORF">DDF84_008230</name>
</gene>
<dbReference type="Gene3D" id="3.40.190.10">
    <property type="entry name" value="Periplasmic binding protein-like II"/>
    <property type="match status" value="2"/>
</dbReference>
<evidence type="ECO:0000256" key="2">
    <source>
        <dbReference type="ARBA" id="ARBA00023015"/>
    </source>
</evidence>
<keyword evidence="4" id="KW-0804">Transcription</keyword>
<evidence type="ECO:0000256" key="1">
    <source>
        <dbReference type="ARBA" id="ARBA00009437"/>
    </source>
</evidence>
<dbReference type="Pfam" id="PF00126">
    <property type="entry name" value="HTH_1"/>
    <property type="match status" value="1"/>
</dbReference>
<dbReference type="InterPro" id="IPR000847">
    <property type="entry name" value="LysR_HTH_N"/>
</dbReference>
<dbReference type="EMBL" id="CP037900">
    <property type="protein sequence ID" value="QBP09747.1"/>
    <property type="molecule type" value="Genomic_DNA"/>
</dbReference>
<comment type="similarity">
    <text evidence="1">Belongs to the LysR transcriptional regulatory family.</text>
</comment>
<name>A0A482IQ89_9BURK</name>
<dbReference type="SUPFAM" id="SSF46785">
    <property type="entry name" value="Winged helix' DNA-binding domain"/>
    <property type="match status" value="1"/>
</dbReference>
<dbReference type="OrthoDB" id="8591238at2"/>
<evidence type="ECO:0000313" key="7">
    <source>
        <dbReference type="Proteomes" id="UP000253772"/>
    </source>
</evidence>
<organism evidence="6 7">
    <name type="scientific">Cupriavidus metallidurans</name>
    <dbReference type="NCBI Taxonomy" id="119219"/>
    <lineage>
        <taxon>Bacteria</taxon>
        <taxon>Pseudomonadati</taxon>
        <taxon>Pseudomonadota</taxon>
        <taxon>Betaproteobacteria</taxon>
        <taxon>Burkholderiales</taxon>
        <taxon>Burkholderiaceae</taxon>
        <taxon>Cupriavidus</taxon>
    </lineage>
</organism>
<dbReference type="PANTHER" id="PTHR30537:SF26">
    <property type="entry name" value="GLYCINE CLEAVAGE SYSTEM TRANSCRIPTIONAL ACTIVATOR"/>
    <property type="match status" value="1"/>
</dbReference>
<dbReference type="RefSeq" id="WP_024570266.1">
    <property type="nucleotide sequence ID" value="NZ_CP037900.1"/>
</dbReference>
<dbReference type="GO" id="GO:0003700">
    <property type="term" value="F:DNA-binding transcription factor activity"/>
    <property type="evidence" value="ECO:0007669"/>
    <property type="project" value="InterPro"/>
</dbReference>
<dbReference type="InterPro" id="IPR058163">
    <property type="entry name" value="LysR-type_TF_proteobact-type"/>
</dbReference>
<evidence type="ECO:0000256" key="4">
    <source>
        <dbReference type="ARBA" id="ARBA00023163"/>
    </source>
</evidence>
<dbReference type="PANTHER" id="PTHR30537">
    <property type="entry name" value="HTH-TYPE TRANSCRIPTIONAL REGULATOR"/>
    <property type="match status" value="1"/>
</dbReference>
<evidence type="ECO:0000256" key="3">
    <source>
        <dbReference type="ARBA" id="ARBA00023125"/>
    </source>
</evidence>
<dbReference type="GO" id="GO:0006351">
    <property type="term" value="P:DNA-templated transcription"/>
    <property type="evidence" value="ECO:0007669"/>
    <property type="project" value="TreeGrafter"/>
</dbReference>